<protein>
    <submittedName>
        <fullName evidence="1">Uncharacterized protein</fullName>
    </submittedName>
</protein>
<dbReference type="Proteomes" id="UP000744676">
    <property type="component" value="Unassembled WGS sequence"/>
</dbReference>
<organism evidence="1 2">
    <name type="scientific">Geotrichum galactomycetum</name>
    <dbReference type="NCBI Taxonomy" id="27317"/>
    <lineage>
        <taxon>Eukaryota</taxon>
        <taxon>Fungi</taxon>
        <taxon>Dikarya</taxon>
        <taxon>Ascomycota</taxon>
        <taxon>Saccharomycotina</taxon>
        <taxon>Dipodascomycetes</taxon>
        <taxon>Dipodascales</taxon>
        <taxon>Dipodascaceae</taxon>
        <taxon>Geotrichum</taxon>
    </lineage>
</organism>
<comment type="caution">
    <text evidence="1">The sequence shown here is derived from an EMBL/GenBank/DDBJ whole genome shotgun (WGS) entry which is preliminary data.</text>
</comment>
<sequence>MAKRPQGLHKAAVARKKQKTEAPANEVSEEIESVENDEEIIQFDEDVDPNDEISSLYAIYKKHIADHKESMESDFKKDWEDELKYINLMINTCDNILRMNEKKKQDASNSKESEDTAAEKSKEKEPIDFIPLQLPNKVYHIYAFALISRGCILLDKESFLIRYHQEKKIDKERAIGFFELGLDMLENSTDLSGSVANTDGGEAFFLKSWGTGMLLQNNLVTKLKETARAYSTEMEPLINTAKDMFTKGMELVKKDQAITETCINAIELLQQLADNIYSAWNDADKETFNTGEVRLEGPNISTHNKFWERSNNLQDWTCMQYKELEKKAITNDDKAFTLAGIASYHLMRATPLIDQFERLAEHFEDTADERPVRALQNKGKMELEESIKLFEKAEKLYSDKAEKKRNILLVTIAEAKLSLRDLLNEVDYLPGESKETRESYDTLQEELKTDAVMRLKKAIRMSLGDFNEILEDLEDEEYDEDDNDDDGDDDDDDDNAE</sequence>
<accession>A0ACB6V484</accession>
<keyword evidence="2" id="KW-1185">Reference proteome</keyword>
<name>A0ACB6V484_9ASCO</name>
<proteinExistence type="predicted"/>
<evidence type="ECO:0000313" key="2">
    <source>
        <dbReference type="Proteomes" id="UP000744676"/>
    </source>
</evidence>
<reference evidence="1 2" key="1">
    <citation type="journal article" date="2020" name="Front. Microbiol.">
        <title>Phenotypic and Genetic Characterization of the Cheese Ripening Yeast Geotrichum candidum.</title>
        <authorList>
            <person name="Perkins V."/>
            <person name="Vignola S."/>
            <person name="Lessard M.H."/>
            <person name="Plante P.L."/>
            <person name="Corbeil J."/>
            <person name="Dugat-Bony E."/>
            <person name="Frenette M."/>
            <person name="Labrie S."/>
        </authorList>
    </citation>
    <scope>NUCLEOTIDE SEQUENCE [LARGE SCALE GENOMIC DNA]</scope>
    <source>
        <strain evidence="1 2">LMA-1147</strain>
    </source>
</reference>
<evidence type="ECO:0000313" key="1">
    <source>
        <dbReference type="EMBL" id="KAF5097414.1"/>
    </source>
</evidence>
<gene>
    <name evidence="1" type="ORF">D0Z00_002402</name>
</gene>
<dbReference type="EMBL" id="QVQA01000066">
    <property type="protein sequence ID" value="KAF5097414.1"/>
    <property type="molecule type" value="Genomic_DNA"/>
</dbReference>